<evidence type="ECO:0000313" key="4">
    <source>
        <dbReference type="Proteomes" id="UP000263377"/>
    </source>
</evidence>
<dbReference type="InterPro" id="IPR000182">
    <property type="entry name" value="GNAT_dom"/>
</dbReference>
<comment type="caution">
    <text evidence="3">The sequence shown here is derived from an EMBL/GenBank/DDBJ whole genome shotgun (WGS) entry which is preliminary data.</text>
</comment>
<dbReference type="Proteomes" id="UP000263377">
    <property type="component" value="Unassembled WGS sequence"/>
</dbReference>
<sequence length="192" mass="21174">MSETGRESTGDVHPPGSPRPGTEHHRHRDRGQPWLTVSSRACASLWQDAPVINYSTDLSDLTEQDLSGFFVGWPAPPTAAQHLAVLKGSYRVVVARDAGTGRVVGFVNMISDGVLTGFIPWLEVLPEYQGKGISGQLVRRVLAEAEHLYSVDLTCDEPLRAYYEKLGMLPLRGMAVRRWQVLAPERRAPAES</sequence>
<gene>
    <name evidence="3" type="ORF">DR950_15185</name>
</gene>
<dbReference type="InterPro" id="IPR053144">
    <property type="entry name" value="Acetyltransferase_Butenolide"/>
</dbReference>
<dbReference type="GO" id="GO:0016747">
    <property type="term" value="F:acyltransferase activity, transferring groups other than amino-acyl groups"/>
    <property type="evidence" value="ECO:0007669"/>
    <property type="project" value="InterPro"/>
</dbReference>
<dbReference type="PANTHER" id="PTHR43233:SF1">
    <property type="entry name" value="FAMILY N-ACETYLTRANSFERASE, PUTATIVE (AFU_ORTHOLOGUE AFUA_6G03350)-RELATED"/>
    <property type="match status" value="1"/>
</dbReference>
<proteinExistence type="predicted"/>
<protein>
    <submittedName>
        <fullName evidence="3">GNAT family N-acetyltransferase</fullName>
    </submittedName>
</protein>
<feature type="region of interest" description="Disordered" evidence="1">
    <location>
        <begin position="1"/>
        <end position="31"/>
    </location>
</feature>
<dbReference type="EMBL" id="QVIG01000001">
    <property type="protein sequence ID" value="RGD58944.1"/>
    <property type="molecule type" value="Genomic_DNA"/>
</dbReference>
<evidence type="ECO:0000313" key="3">
    <source>
        <dbReference type="EMBL" id="RGD58944.1"/>
    </source>
</evidence>
<dbReference type="CDD" id="cd04301">
    <property type="entry name" value="NAT_SF"/>
    <property type="match status" value="1"/>
</dbReference>
<evidence type="ECO:0000256" key="1">
    <source>
        <dbReference type="SAM" id="MobiDB-lite"/>
    </source>
</evidence>
<dbReference type="InterPro" id="IPR016181">
    <property type="entry name" value="Acyl_CoA_acyltransferase"/>
</dbReference>
<accession>A0A372ZTW3</accession>
<dbReference type="AlphaFoldDB" id="A0A372ZTW3"/>
<feature type="compositionally biased region" description="Basic and acidic residues" evidence="1">
    <location>
        <begin position="1"/>
        <end position="10"/>
    </location>
</feature>
<name>A0A372ZTW3_9ACTN</name>
<keyword evidence="4" id="KW-1185">Reference proteome</keyword>
<dbReference type="SUPFAM" id="SSF55729">
    <property type="entry name" value="Acyl-CoA N-acyltransferases (Nat)"/>
    <property type="match status" value="1"/>
</dbReference>
<reference evidence="3 4" key="1">
    <citation type="submission" date="2018-08" db="EMBL/GenBank/DDBJ databases">
        <title>Diversity &amp; Physiological Properties of Lignin-Decomposing Actinobacteria from Soil.</title>
        <authorList>
            <person name="Roh S.G."/>
            <person name="Kim S.B."/>
        </authorList>
    </citation>
    <scope>NUCLEOTIDE SEQUENCE [LARGE SCALE GENOMIC DNA]</scope>
    <source>
        <strain evidence="3 4">MMS17-GH009</strain>
    </source>
</reference>
<dbReference type="PROSITE" id="PS51186">
    <property type="entry name" value="GNAT"/>
    <property type="match status" value="1"/>
</dbReference>
<keyword evidence="3" id="KW-0808">Transferase</keyword>
<organism evidence="3 4">
    <name type="scientific">Kitasatospora xanthocidica</name>
    <dbReference type="NCBI Taxonomy" id="83382"/>
    <lineage>
        <taxon>Bacteria</taxon>
        <taxon>Bacillati</taxon>
        <taxon>Actinomycetota</taxon>
        <taxon>Actinomycetes</taxon>
        <taxon>Kitasatosporales</taxon>
        <taxon>Streptomycetaceae</taxon>
        <taxon>Kitasatospora</taxon>
    </lineage>
</organism>
<dbReference type="Pfam" id="PF00583">
    <property type="entry name" value="Acetyltransf_1"/>
    <property type="match status" value="1"/>
</dbReference>
<dbReference type="Gene3D" id="3.40.630.30">
    <property type="match status" value="1"/>
</dbReference>
<dbReference type="PANTHER" id="PTHR43233">
    <property type="entry name" value="FAMILY N-ACETYLTRANSFERASE, PUTATIVE (AFU_ORTHOLOGUE AFUA_6G03350)-RELATED"/>
    <property type="match status" value="1"/>
</dbReference>
<feature type="domain" description="N-acetyltransferase" evidence="2">
    <location>
        <begin position="56"/>
        <end position="189"/>
    </location>
</feature>
<evidence type="ECO:0000259" key="2">
    <source>
        <dbReference type="PROSITE" id="PS51186"/>
    </source>
</evidence>